<reference evidence="2 3" key="1">
    <citation type="submission" date="2018-01" db="EMBL/GenBank/DDBJ databases">
        <title>Whole genome sequencing of Histamine producing bacteria.</title>
        <authorList>
            <person name="Butler K."/>
        </authorList>
    </citation>
    <scope>NUCLEOTIDE SEQUENCE [LARGE SCALE GENOMIC DNA]</scope>
    <source>
        <strain evidence="2 3">DSM 24669</strain>
    </source>
</reference>
<dbReference type="OrthoDB" id="5830058at2"/>
<evidence type="ECO:0000313" key="2">
    <source>
        <dbReference type="EMBL" id="PSW24392.1"/>
    </source>
</evidence>
<keyword evidence="1" id="KW-0472">Membrane</keyword>
<evidence type="ECO:0000313" key="3">
    <source>
        <dbReference type="Proteomes" id="UP000240481"/>
    </source>
</evidence>
<name>A0A0J8VD14_9GAMM</name>
<sequence length="88" mass="9912">MKKAVFRHKRALLRWGVVITLTLVSVLLLSELGQFLVWQFIGEQVPGIEIKVSPNNAMQAYQSAEYNALSSVLNIELDLTTLAVEKIR</sequence>
<dbReference type="EMBL" id="PYLZ01000005">
    <property type="protein sequence ID" value="PSW24392.1"/>
    <property type="molecule type" value="Genomic_DNA"/>
</dbReference>
<keyword evidence="3" id="KW-1185">Reference proteome</keyword>
<accession>A0A0J8VD14</accession>
<dbReference type="Proteomes" id="UP000240481">
    <property type="component" value="Unassembled WGS sequence"/>
</dbReference>
<gene>
    <name evidence="2" type="ORF">C9I94_10125</name>
</gene>
<comment type="caution">
    <text evidence="2">The sequence shown here is derived from an EMBL/GenBank/DDBJ whole genome shotgun (WGS) entry which is preliminary data.</text>
</comment>
<organism evidence="2 3">
    <name type="scientific">Photobacterium swingsii</name>
    <dbReference type="NCBI Taxonomy" id="680026"/>
    <lineage>
        <taxon>Bacteria</taxon>
        <taxon>Pseudomonadati</taxon>
        <taxon>Pseudomonadota</taxon>
        <taxon>Gammaproteobacteria</taxon>
        <taxon>Vibrionales</taxon>
        <taxon>Vibrionaceae</taxon>
        <taxon>Photobacterium</taxon>
    </lineage>
</organism>
<dbReference type="AlphaFoldDB" id="A0A0J8VD14"/>
<keyword evidence="1" id="KW-1133">Transmembrane helix</keyword>
<protein>
    <submittedName>
        <fullName evidence="2">Uncharacterized protein</fullName>
    </submittedName>
</protein>
<proteinExistence type="predicted"/>
<keyword evidence="1" id="KW-0812">Transmembrane</keyword>
<dbReference type="RefSeq" id="WP_048899025.1">
    <property type="nucleotide sequence ID" value="NZ_AP024853.1"/>
</dbReference>
<feature type="transmembrane region" description="Helical" evidence="1">
    <location>
        <begin position="12"/>
        <end position="30"/>
    </location>
</feature>
<evidence type="ECO:0000256" key="1">
    <source>
        <dbReference type="SAM" id="Phobius"/>
    </source>
</evidence>